<dbReference type="AlphaFoldDB" id="A0A6C0BH85"/>
<sequence length="197" mass="22072">MDKRWNYNSANFGECKGCPIVSYPNKIPGCSTPAPQPVPAPTSQITSISYFQPENPSLFRRFPSLSTLNYFLWDFTTATGLNGQGAVTYPVSITRIRLKNLPNFTFPSNTGPLHVVLIDGLNKIIRTNKTNTNLYNAWPAWNTDTYNMSNLNNVELIFTSKTKIRHILIATTNSIAWANVGLNINMLKDNIIDVSQQ</sequence>
<evidence type="ECO:0000313" key="1">
    <source>
        <dbReference type="EMBL" id="QHS90723.1"/>
    </source>
</evidence>
<organism evidence="1">
    <name type="scientific">viral metagenome</name>
    <dbReference type="NCBI Taxonomy" id="1070528"/>
    <lineage>
        <taxon>unclassified sequences</taxon>
        <taxon>metagenomes</taxon>
        <taxon>organismal metagenomes</taxon>
    </lineage>
</organism>
<protein>
    <submittedName>
        <fullName evidence="1">Uncharacterized protein</fullName>
    </submittedName>
</protein>
<proteinExistence type="predicted"/>
<dbReference type="EMBL" id="MN739143">
    <property type="protein sequence ID" value="QHS90723.1"/>
    <property type="molecule type" value="Genomic_DNA"/>
</dbReference>
<name>A0A6C0BH85_9ZZZZ</name>
<reference evidence="1" key="1">
    <citation type="journal article" date="2020" name="Nature">
        <title>Giant virus diversity and host interactions through global metagenomics.</title>
        <authorList>
            <person name="Schulz F."/>
            <person name="Roux S."/>
            <person name="Paez-Espino D."/>
            <person name="Jungbluth S."/>
            <person name="Walsh D.A."/>
            <person name="Denef V.J."/>
            <person name="McMahon K.D."/>
            <person name="Konstantinidis K.T."/>
            <person name="Eloe-Fadrosh E.A."/>
            <person name="Kyrpides N.C."/>
            <person name="Woyke T."/>
        </authorList>
    </citation>
    <scope>NUCLEOTIDE SEQUENCE</scope>
    <source>
        <strain evidence="1">GVMAG-M-3300010354-11</strain>
    </source>
</reference>
<accession>A0A6C0BH85</accession>